<proteinExistence type="predicted"/>
<accession>A0A0K2TMS3</accession>
<protein>
    <submittedName>
        <fullName evidence="1">Uncharacterized protein</fullName>
    </submittedName>
</protein>
<dbReference type="EMBL" id="HACA01009789">
    <property type="protein sequence ID" value="CDW27150.1"/>
    <property type="molecule type" value="Transcribed_RNA"/>
</dbReference>
<dbReference type="AlphaFoldDB" id="A0A0K2TMS3"/>
<name>A0A0K2TMS3_LEPSM</name>
<organism evidence="1">
    <name type="scientific">Lepeophtheirus salmonis</name>
    <name type="common">Salmon louse</name>
    <name type="synonym">Caligus salmonis</name>
    <dbReference type="NCBI Taxonomy" id="72036"/>
    <lineage>
        <taxon>Eukaryota</taxon>
        <taxon>Metazoa</taxon>
        <taxon>Ecdysozoa</taxon>
        <taxon>Arthropoda</taxon>
        <taxon>Crustacea</taxon>
        <taxon>Multicrustacea</taxon>
        <taxon>Hexanauplia</taxon>
        <taxon>Copepoda</taxon>
        <taxon>Siphonostomatoida</taxon>
        <taxon>Caligidae</taxon>
        <taxon>Lepeophtheirus</taxon>
    </lineage>
</organism>
<evidence type="ECO:0000313" key="1">
    <source>
        <dbReference type="EMBL" id="CDW27150.1"/>
    </source>
</evidence>
<reference evidence="1" key="1">
    <citation type="submission" date="2014-05" db="EMBL/GenBank/DDBJ databases">
        <authorList>
            <person name="Chronopoulou M."/>
        </authorList>
    </citation>
    <scope>NUCLEOTIDE SEQUENCE</scope>
    <source>
        <tissue evidence="1">Whole organism</tissue>
    </source>
</reference>
<sequence>MQFHPNLTSLRASIITAGYAMDNAFIVKSCQSIGRHFETVIACEGIHIISKNKLLIEFFEEYNCYPACYCVDRALFRL</sequence>